<dbReference type="SUPFAM" id="SSF52540">
    <property type="entry name" value="P-loop containing nucleoside triphosphate hydrolases"/>
    <property type="match status" value="1"/>
</dbReference>
<sequence>MTGKEARLPDSMIPEDARAVKSLDNLLDIETPGLSGQEVQVPATIASNSISYTIPVIMKVKCLNHDDKHTCEKEASFAVDLKDYPKFTEVSDFVRERILINLFKNSENTGFNHKCSLVVKDPQTTTIKRIRARPVVKNLLSKDGKFYDSMGREWKSIDIFVLQNGLATQPGKHIELTGLVLPDPRSSRITMMARHVNEAQEASADIEEMNRLAKLFENWTVEQRMDWIIKNVATYAKVVKRENVIHGALLCFFSPLYLNFNGEKIKGWMKIVIIGDSTAGKSKTVRTVINELFGLGQIISGEMASMAGLAAANMQASSGQWMIEYGPFVLMDAKLLAVDGAHKVSASDWAAIGEAERDGILRVTKAGKAEANARTRLILIYNPVTEDRRFTRAMDTFRRGAQAIETVMDATSIARTDLAIFVNASDVTPEDIHIVHKGTTDPELQCLTSLCRHVWTGKYETIFEDKALEKILSEATRIQKKYYLTRIPLASPDIDKKLARLSASLAALTCSFSSDWSTLTVKQEHVDYVVNLLESEYENAGLGSLAMDDRQEVTPDEAATLIQNMQTALGQKALDDKVIHEMINWISGKEKFTREDMMHKFRLSDKEQLRPLVHQMKEDGLLKQGNRGFTATLKLTKLSKVIGDKNNAS</sequence>
<dbReference type="InterPro" id="IPR027417">
    <property type="entry name" value="P-loop_NTPase"/>
</dbReference>
<name>K0IFP2_NITGG</name>
<keyword evidence="3" id="KW-0547">Nucleotide-binding</keyword>
<accession>K0IFP2</accession>
<dbReference type="Proteomes" id="UP000008037">
    <property type="component" value="Chromosome"/>
</dbReference>
<reference evidence="6 7" key="1">
    <citation type="journal article" date="2012" name="Environ. Microbiol.">
        <title>The genome of the ammonia-oxidizing Candidatus Nitrososphaera gargensis: insights into metabolic versatility and environmental adaptations.</title>
        <authorList>
            <person name="Spang A."/>
            <person name="Poehlein A."/>
            <person name="Offre P."/>
            <person name="Zumbragel S."/>
            <person name="Haider S."/>
            <person name="Rychlik N."/>
            <person name="Nowka B."/>
            <person name="Schmeisser C."/>
            <person name="Lebedeva E.V."/>
            <person name="Rattei T."/>
            <person name="Bohm C."/>
            <person name="Schmid M."/>
            <person name="Galushko A."/>
            <person name="Hatzenpichler R."/>
            <person name="Weinmaier T."/>
            <person name="Daniel R."/>
            <person name="Schleper C."/>
            <person name="Spieck E."/>
            <person name="Streit W."/>
            <person name="Wagner M."/>
        </authorList>
    </citation>
    <scope>NUCLEOTIDE SEQUENCE [LARGE SCALE GENOMIC DNA]</scope>
    <source>
        <strain evidence="7">Ga9.2</strain>
    </source>
</reference>
<dbReference type="Gene3D" id="3.40.50.300">
    <property type="entry name" value="P-loop containing nucleotide triphosphate hydrolases"/>
    <property type="match status" value="1"/>
</dbReference>
<dbReference type="InParanoid" id="K0IFP2"/>
<evidence type="ECO:0000259" key="5">
    <source>
        <dbReference type="PROSITE" id="PS50051"/>
    </source>
</evidence>
<evidence type="ECO:0000256" key="1">
    <source>
        <dbReference type="ARBA" id="ARBA00008010"/>
    </source>
</evidence>
<comment type="similarity">
    <text evidence="1">Belongs to the MCM family.</text>
</comment>
<dbReference type="AlphaFoldDB" id="K0IFP2"/>
<dbReference type="BioCyc" id="CNIT1237085:G1324-1700-MONOMER"/>
<dbReference type="HOGENOM" id="CLU_421900_0_0_2"/>
<keyword evidence="7" id="KW-1185">Reference proteome</keyword>
<proteinExistence type="inferred from homology"/>
<keyword evidence="4" id="KW-0067">ATP-binding</keyword>
<dbReference type="InterPro" id="IPR031327">
    <property type="entry name" value="MCM"/>
</dbReference>
<dbReference type="Pfam" id="PF00493">
    <property type="entry name" value="MCM"/>
    <property type="match status" value="1"/>
</dbReference>
<dbReference type="InterPro" id="IPR001208">
    <property type="entry name" value="MCM_dom"/>
</dbReference>
<dbReference type="PANTHER" id="PTHR11630:SF66">
    <property type="entry name" value="DNA REPLICATION LICENSING FACTOR MCM4"/>
    <property type="match status" value="1"/>
</dbReference>
<protein>
    <submittedName>
        <fullName evidence="6">MCM family domain-containing protein</fullName>
    </submittedName>
</protein>
<dbReference type="EMBL" id="CP002408">
    <property type="protein sequence ID" value="AFU58635.1"/>
    <property type="molecule type" value="Genomic_DNA"/>
</dbReference>
<dbReference type="STRING" id="1237085.Ngar_c17020"/>
<feature type="domain" description="MCM C-terminal AAA(+) ATPase" evidence="5">
    <location>
        <begin position="238"/>
        <end position="384"/>
    </location>
</feature>
<dbReference type="GO" id="GO:0006260">
    <property type="term" value="P:DNA replication"/>
    <property type="evidence" value="ECO:0007669"/>
    <property type="project" value="UniProtKB-KW"/>
</dbReference>
<dbReference type="GO" id="GO:0003677">
    <property type="term" value="F:DNA binding"/>
    <property type="evidence" value="ECO:0007669"/>
    <property type="project" value="InterPro"/>
</dbReference>
<evidence type="ECO:0000313" key="6">
    <source>
        <dbReference type="EMBL" id="AFU58635.1"/>
    </source>
</evidence>
<evidence type="ECO:0000313" key="7">
    <source>
        <dbReference type="Proteomes" id="UP000008037"/>
    </source>
</evidence>
<evidence type="ECO:0000256" key="2">
    <source>
        <dbReference type="ARBA" id="ARBA00022705"/>
    </source>
</evidence>
<dbReference type="GO" id="GO:0005524">
    <property type="term" value="F:ATP binding"/>
    <property type="evidence" value="ECO:0007669"/>
    <property type="project" value="UniProtKB-KW"/>
</dbReference>
<dbReference type="KEGG" id="nga:Ngar_c17020"/>
<dbReference type="PANTHER" id="PTHR11630">
    <property type="entry name" value="DNA REPLICATION LICENSING FACTOR MCM FAMILY MEMBER"/>
    <property type="match status" value="1"/>
</dbReference>
<gene>
    <name evidence="6" type="ordered locus">Ngar_c17020</name>
</gene>
<keyword evidence="2" id="KW-0235">DNA replication</keyword>
<organism evidence="6 7">
    <name type="scientific">Nitrososphaera gargensis (strain Ga9.2)</name>
    <dbReference type="NCBI Taxonomy" id="1237085"/>
    <lineage>
        <taxon>Archaea</taxon>
        <taxon>Nitrososphaerota</taxon>
        <taxon>Nitrososphaeria</taxon>
        <taxon>Nitrososphaerales</taxon>
        <taxon>Nitrososphaeraceae</taxon>
        <taxon>Nitrososphaera</taxon>
    </lineage>
</organism>
<evidence type="ECO:0000256" key="3">
    <source>
        <dbReference type="ARBA" id="ARBA00022741"/>
    </source>
</evidence>
<evidence type="ECO:0000256" key="4">
    <source>
        <dbReference type="ARBA" id="ARBA00022840"/>
    </source>
</evidence>
<dbReference type="PROSITE" id="PS50051">
    <property type="entry name" value="MCM_2"/>
    <property type="match status" value="1"/>
</dbReference>